<dbReference type="GO" id="GO:0006935">
    <property type="term" value="P:chemotaxis"/>
    <property type="evidence" value="ECO:0007669"/>
    <property type="project" value="InterPro"/>
</dbReference>
<name>A0A426TTG6_9CHLR</name>
<dbReference type="SUPFAM" id="SSF50341">
    <property type="entry name" value="CheW-like"/>
    <property type="match status" value="1"/>
</dbReference>
<reference evidence="1 2" key="1">
    <citation type="submission" date="2018-12" db="EMBL/GenBank/DDBJ databases">
        <title>Genome Sequence of Candidatus Viridilinea halotolerans isolated from saline sulfide-rich spring.</title>
        <authorList>
            <person name="Grouzdev D.S."/>
            <person name="Burganskaya E.I."/>
            <person name="Krutkina M.S."/>
            <person name="Sukhacheva M.V."/>
            <person name="Gorlenko V.M."/>
        </authorList>
    </citation>
    <scope>NUCLEOTIDE SEQUENCE [LARGE SCALE GENOMIC DNA]</scope>
    <source>
        <strain evidence="1">Chok-6</strain>
    </source>
</reference>
<sequence>MVQPSATIDTTPPLLLEVRTAIRCYLVPRSHVDYLVKRGAEPLPERDERGRPLVAHELGALLDPSDLGLPPRHHALMVTLRRRTVVLRVARIETLTAPGPLQPLGPFITPHLARPWLLGAVVVADMPILVLDLRRIAADVALGVV</sequence>
<dbReference type="EMBL" id="RSAS01000756">
    <property type="protein sequence ID" value="RRR67942.1"/>
    <property type="molecule type" value="Genomic_DNA"/>
</dbReference>
<evidence type="ECO:0008006" key="3">
    <source>
        <dbReference type="Google" id="ProtNLM"/>
    </source>
</evidence>
<gene>
    <name evidence="1" type="ORF">EI684_18265</name>
</gene>
<protein>
    <recommendedName>
        <fullName evidence="3">Chemotaxis protein CheW</fullName>
    </recommendedName>
</protein>
<proteinExistence type="predicted"/>
<organism evidence="1 2">
    <name type="scientific">Candidatus Viridilinea halotolerans</name>
    <dbReference type="NCBI Taxonomy" id="2491704"/>
    <lineage>
        <taxon>Bacteria</taxon>
        <taxon>Bacillati</taxon>
        <taxon>Chloroflexota</taxon>
        <taxon>Chloroflexia</taxon>
        <taxon>Chloroflexales</taxon>
        <taxon>Chloroflexineae</taxon>
        <taxon>Oscillochloridaceae</taxon>
        <taxon>Candidatus Viridilinea</taxon>
    </lineage>
</organism>
<dbReference type="AlphaFoldDB" id="A0A426TTG6"/>
<accession>A0A426TTG6</accession>
<dbReference type="Proteomes" id="UP000280307">
    <property type="component" value="Unassembled WGS sequence"/>
</dbReference>
<dbReference type="InterPro" id="IPR036061">
    <property type="entry name" value="CheW-like_dom_sf"/>
</dbReference>
<evidence type="ECO:0000313" key="1">
    <source>
        <dbReference type="EMBL" id="RRR67942.1"/>
    </source>
</evidence>
<evidence type="ECO:0000313" key="2">
    <source>
        <dbReference type="Proteomes" id="UP000280307"/>
    </source>
</evidence>
<comment type="caution">
    <text evidence="1">The sequence shown here is derived from an EMBL/GenBank/DDBJ whole genome shotgun (WGS) entry which is preliminary data.</text>
</comment>
<dbReference type="GO" id="GO:0007165">
    <property type="term" value="P:signal transduction"/>
    <property type="evidence" value="ECO:0007669"/>
    <property type="project" value="InterPro"/>
</dbReference>